<dbReference type="VEuPathDB" id="FungiDB:CC1G_04858"/>
<dbReference type="Proteomes" id="UP000001861">
    <property type="component" value="Unassembled WGS sequence"/>
</dbReference>
<keyword evidence="3" id="KW-1185">Reference proteome</keyword>
<organism evidence="2 3">
    <name type="scientific">Coprinopsis cinerea (strain Okayama-7 / 130 / ATCC MYA-4618 / FGSC 9003)</name>
    <name type="common">Inky cap fungus</name>
    <name type="synonym">Hormographiella aspergillata</name>
    <dbReference type="NCBI Taxonomy" id="240176"/>
    <lineage>
        <taxon>Eukaryota</taxon>
        <taxon>Fungi</taxon>
        <taxon>Dikarya</taxon>
        <taxon>Basidiomycota</taxon>
        <taxon>Agaricomycotina</taxon>
        <taxon>Agaricomycetes</taxon>
        <taxon>Agaricomycetidae</taxon>
        <taxon>Agaricales</taxon>
        <taxon>Agaricineae</taxon>
        <taxon>Psathyrellaceae</taxon>
        <taxon>Coprinopsis</taxon>
    </lineage>
</organism>
<dbReference type="InParanoid" id="A8PFU2"/>
<feature type="domain" description="PPM-type phosphatase" evidence="1">
    <location>
        <begin position="137"/>
        <end position="276"/>
    </location>
</feature>
<dbReference type="OrthoDB" id="420076at2759"/>
<dbReference type="Gene3D" id="3.60.40.10">
    <property type="entry name" value="PPM-type phosphatase domain"/>
    <property type="match status" value="1"/>
</dbReference>
<dbReference type="Pfam" id="PF00481">
    <property type="entry name" value="PP2C"/>
    <property type="match status" value="1"/>
</dbReference>
<dbReference type="HOGENOM" id="CLU_903196_0_0_1"/>
<evidence type="ECO:0000313" key="3">
    <source>
        <dbReference type="Proteomes" id="UP000001861"/>
    </source>
</evidence>
<dbReference type="KEGG" id="cci:CC1G_04858"/>
<dbReference type="InterPro" id="IPR001932">
    <property type="entry name" value="PPM-type_phosphatase-like_dom"/>
</dbReference>
<dbReference type="GeneID" id="6017673"/>
<evidence type="ECO:0000313" key="2">
    <source>
        <dbReference type="EMBL" id="EAU80748.2"/>
    </source>
</evidence>
<reference evidence="2 3" key="1">
    <citation type="journal article" date="2010" name="Proc. Natl. Acad. Sci. U.S.A.">
        <title>Insights into evolution of multicellular fungi from the assembled chromosomes of the mushroom Coprinopsis cinerea (Coprinus cinereus).</title>
        <authorList>
            <person name="Stajich J.E."/>
            <person name="Wilke S.K."/>
            <person name="Ahren D."/>
            <person name="Au C.H."/>
            <person name="Birren B.W."/>
            <person name="Borodovsky M."/>
            <person name="Burns C."/>
            <person name="Canback B."/>
            <person name="Casselton L.A."/>
            <person name="Cheng C.K."/>
            <person name="Deng J."/>
            <person name="Dietrich F.S."/>
            <person name="Fargo D.C."/>
            <person name="Farman M.L."/>
            <person name="Gathman A.C."/>
            <person name="Goldberg J."/>
            <person name="Guigo R."/>
            <person name="Hoegger P.J."/>
            <person name="Hooker J.B."/>
            <person name="Huggins A."/>
            <person name="James T.Y."/>
            <person name="Kamada T."/>
            <person name="Kilaru S."/>
            <person name="Kodira C."/>
            <person name="Kues U."/>
            <person name="Kupfer D."/>
            <person name="Kwan H.S."/>
            <person name="Lomsadze A."/>
            <person name="Li W."/>
            <person name="Lilly W.W."/>
            <person name="Ma L.J."/>
            <person name="Mackey A.J."/>
            <person name="Manning G."/>
            <person name="Martin F."/>
            <person name="Muraguchi H."/>
            <person name="Natvig D.O."/>
            <person name="Palmerini H."/>
            <person name="Ramesh M.A."/>
            <person name="Rehmeyer C.J."/>
            <person name="Roe B.A."/>
            <person name="Shenoy N."/>
            <person name="Stanke M."/>
            <person name="Ter-Hovhannisyan V."/>
            <person name="Tunlid A."/>
            <person name="Velagapudi R."/>
            <person name="Vision T.J."/>
            <person name="Zeng Q."/>
            <person name="Zolan M.E."/>
            <person name="Pukkila P.J."/>
        </authorList>
    </citation>
    <scope>NUCLEOTIDE SEQUENCE [LARGE SCALE GENOMIC DNA]</scope>
    <source>
        <strain evidence="3">Okayama-7 / 130 / ATCC MYA-4618 / FGSC 9003</strain>
    </source>
</reference>
<comment type="caution">
    <text evidence="2">The sequence shown here is derived from an EMBL/GenBank/DDBJ whole genome shotgun (WGS) entry which is preliminary data.</text>
</comment>
<accession>A8PFU2</accession>
<dbReference type="InterPro" id="IPR036457">
    <property type="entry name" value="PPM-type-like_dom_sf"/>
</dbReference>
<dbReference type="RefSeq" id="XP_001841014.2">
    <property type="nucleotide sequence ID" value="XM_001840962.2"/>
</dbReference>
<dbReference type="SUPFAM" id="SSF81606">
    <property type="entry name" value="PP2C-like"/>
    <property type="match status" value="1"/>
</dbReference>
<evidence type="ECO:0000259" key="1">
    <source>
        <dbReference type="Pfam" id="PF00481"/>
    </source>
</evidence>
<dbReference type="AlphaFoldDB" id="A8PFU2"/>
<gene>
    <name evidence="2" type="ORF">CC1G_04858</name>
</gene>
<sequence>MAVETPRLGPGVCMVQKDFGECAFEFIDSVNIYHNHKCQWVAPFSATSVVSKAVIPPDTVSSLDVSPGFRELQRRRAGLLSHLFAGEVEAYPNANLRQYQQQALMEGDEPDARFVLDSPHDYLPGRGRAARLLLDRVYSGACATLVFYDAASRAQTIANFDDCRAAILGQPTRTPGGRVTYTAHVVTKDHLLSERDSKMTHGLSDCTRKSIADLTGLSSRCLGSLASNGAVMYKNELSGPIVEADPDLTNIKIESGDFFIIGTHELWTTVSTEEAPSPQFMGFTSLSGEENASESKRFAMHCNGVLGG</sequence>
<dbReference type="EMBL" id="AACS02000002">
    <property type="protein sequence ID" value="EAU80748.2"/>
    <property type="molecule type" value="Genomic_DNA"/>
</dbReference>
<name>A8PFU2_COPC7</name>
<proteinExistence type="predicted"/>
<protein>
    <recommendedName>
        <fullName evidence="1">PPM-type phosphatase domain-containing protein</fullName>
    </recommendedName>
</protein>